<feature type="compositionally biased region" description="Polar residues" evidence="6">
    <location>
        <begin position="507"/>
        <end position="516"/>
    </location>
</feature>
<evidence type="ECO:0000313" key="10">
    <source>
        <dbReference type="Proteomes" id="UP000773462"/>
    </source>
</evidence>
<keyword evidence="4" id="KW-0663">Pyridoxal phosphate</keyword>
<dbReference type="EMBL" id="JAGGLV010000034">
    <property type="protein sequence ID" value="MBP2115964.1"/>
    <property type="molecule type" value="Genomic_DNA"/>
</dbReference>
<evidence type="ECO:0000256" key="3">
    <source>
        <dbReference type="ARBA" id="ARBA00022793"/>
    </source>
</evidence>
<dbReference type="Gene3D" id="3.90.1150.150">
    <property type="match status" value="1"/>
</dbReference>
<protein>
    <submittedName>
        <fullName evidence="9">Arginine/lysine/ornithine decarboxylase</fullName>
    </submittedName>
</protein>
<proteinExistence type="inferred from homology"/>
<evidence type="ECO:0000256" key="5">
    <source>
        <dbReference type="ARBA" id="ARBA00023239"/>
    </source>
</evidence>
<gene>
    <name evidence="9" type="ORF">J2Z70_006176</name>
</gene>
<dbReference type="Pfam" id="PF01276">
    <property type="entry name" value="OKR_DC_1"/>
    <property type="match status" value="1"/>
</dbReference>
<comment type="caution">
    <text evidence="9">The sequence shown here is derived from an EMBL/GenBank/DDBJ whole genome shotgun (WGS) entry which is preliminary data.</text>
</comment>
<keyword evidence="5" id="KW-0456">Lyase</keyword>
<dbReference type="Gene3D" id="3.90.100.10">
    <property type="entry name" value="Orn/Lys/Arg decarboxylase, C-terminal domain"/>
    <property type="match status" value="1"/>
</dbReference>
<dbReference type="SUPFAM" id="SSF53383">
    <property type="entry name" value="PLP-dependent transferases"/>
    <property type="match status" value="1"/>
</dbReference>
<dbReference type="Proteomes" id="UP000773462">
    <property type="component" value="Unassembled WGS sequence"/>
</dbReference>
<evidence type="ECO:0000259" key="8">
    <source>
        <dbReference type="Pfam" id="PF03711"/>
    </source>
</evidence>
<reference evidence="9 10" key="1">
    <citation type="submission" date="2021-03" db="EMBL/GenBank/DDBJ databases">
        <title>Genomic Encyclopedia of Type Strains, Phase IV (KMG-IV): sequencing the most valuable type-strain genomes for metagenomic binning, comparative biology and taxonomic classification.</title>
        <authorList>
            <person name="Goeker M."/>
        </authorList>
    </citation>
    <scope>NUCLEOTIDE SEQUENCE [LARGE SCALE GENOMIC DNA]</scope>
    <source>
        <strain evidence="9 10">DSM 101953</strain>
    </source>
</reference>
<accession>A0ABS4P114</accession>
<dbReference type="InterPro" id="IPR015424">
    <property type="entry name" value="PyrdxlP-dep_Trfase"/>
</dbReference>
<dbReference type="InterPro" id="IPR052357">
    <property type="entry name" value="Orn_Lys_Arg_decarboxylase-I"/>
</dbReference>
<feature type="region of interest" description="Disordered" evidence="6">
    <location>
        <begin position="414"/>
        <end position="516"/>
    </location>
</feature>
<dbReference type="RefSeq" id="WP_245368640.1">
    <property type="nucleotide sequence ID" value="NZ_JAGGLV010000034.1"/>
</dbReference>
<evidence type="ECO:0000256" key="1">
    <source>
        <dbReference type="ARBA" id="ARBA00001933"/>
    </source>
</evidence>
<evidence type="ECO:0000256" key="4">
    <source>
        <dbReference type="ARBA" id="ARBA00022898"/>
    </source>
</evidence>
<evidence type="ECO:0000256" key="6">
    <source>
        <dbReference type="SAM" id="MobiDB-lite"/>
    </source>
</evidence>
<dbReference type="PANTHER" id="PTHR43277:SF3">
    <property type="entry name" value="DECARBOXYLASE, PUTATIVE-RELATED"/>
    <property type="match status" value="1"/>
</dbReference>
<dbReference type="Gene3D" id="3.40.640.10">
    <property type="entry name" value="Type I PLP-dependent aspartate aminotransferase-like (Major domain)"/>
    <property type="match status" value="1"/>
</dbReference>
<dbReference type="InterPro" id="IPR036633">
    <property type="entry name" value="Prn/Lys/Arg_de-COase_C_sf"/>
</dbReference>
<evidence type="ECO:0000313" key="9">
    <source>
        <dbReference type="EMBL" id="MBP2115964.1"/>
    </source>
</evidence>
<organism evidence="9 10">
    <name type="scientific">Paenibacillus silagei</name>
    <dbReference type="NCBI Taxonomy" id="1670801"/>
    <lineage>
        <taxon>Bacteria</taxon>
        <taxon>Bacillati</taxon>
        <taxon>Bacillota</taxon>
        <taxon>Bacilli</taxon>
        <taxon>Bacillales</taxon>
        <taxon>Paenibacillaceae</taxon>
        <taxon>Paenibacillus</taxon>
    </lineage>
</organism>
<comment type="cofactor">
    <cofactor evidence="1">
        <name>pyridoxal 5'-phosphate</name>
        <dbReference type="ChEBI" id="CHEBI:597326"/>
    </cofactor>
</comment>
<dbReference type="Pfam" id="PF03711">
    <property type="entry name" value="OKR_DC_1_C"/>
    <property type="match status" value="1"/>
</dbReference>
<dbReference type="PANTHER" id="PTHR43277">
    <property type="entry name" value="ARGININE DECARBOXYLASE"/>
    <property type="match status" value="1"/>
</dbReference>
<feature type="domain" description="Orn/Lys/Arg decarboxylases family 1 pyridoxal-P attachment site" evidence="7">
    <location>
        <begin position="10"/>
        <end position="393"/>
    </location>
</feature>
<dbReference type="InterPro" id="IPR000310">
    <property type="entry name" value="Orn/Lys/Arg_deCO2ase_major_dom"/>
</dbReference>
<comment type="similarity">
    <text evidence="2">Belongs to the Orn/Lys/Arg decarboxylase class-I family.</text>
</comment>
<evidence type="ECO:0000256" key="2">
    <source>
        <dbReference type="ARBA" id="ARBA00010671"/>
    </source>
</evidence>
<name>A0ABS4P114_9BACL</name>
<dbReference type="InterPro" id="IPR008286">
    <property type="entry name" value="Prn/Lys/Arg_de-COase_C"/>
</dbReference>
<evidence type="ECO:0000259" key="7">
    <source>
        <dbReference type="Pfam" id="PF01276"/>
    </source>
</evidence>
<dbReference type="SUPFAM" id="SSF55904">
    <property type="entry name" value="Ornithine decarboxylase C-terminal domain"/>
    <property type="match status" value="1"/>
</dbReference>
<feature type="domain" description="Orn/Lys/Arg decarboxylase C-terminal" evidence="8">
    <location>
        <begin position="553"/>
        <end position="595"/>
    </location>
</feature>
<dbReference type="InterPro" id="IPR015421">
    <property type="entry name" value="PyrdxlP-dep_Trfase_major"/>
</dbReference>
<sequence>MDKLQPGRAPVYEMLEQYRHKGNISYHVPGHKNGEAYRSTVSAESAGYLTEVMRYDVTEITGTDDLHHPEGVIREAQELAADCYGAEESYMLVGGSTAGNLALILTVCSEPGSLLILQRNVHKSVIHGLMLAGARAVFLEPQIDPGSGLAVAPSAETVQAALAAYPEAAGVLVTMPNYYGMGSDLAPLAQACHACCVPLLVDEAHGAHYGQHPALPAGALAQGADGVVQSTHKMLTALTMGAMLHVQGPWLDRALLRQRLAMVQSSSPSYPVMASLDLARRLLHSQGAGAFTAGLAAVDVLRRGLAALPRFGLLQPAQPQQPVCGEAGAAGVSTPPLRGAAYVTQDPFKAVIYDAAGVLGGFELQRRLEERGIVPEMSDDRHVVLAFSLGSKAEEAAALLTALQDIAAQTSLAAPQTGGSAAPSDLEPITGADHVTGPEPTTGADHVTGPEPTAGSDPVTGSEPTAGSDHISDLEPISGLDLTADSGPGQSTYSDTAAAPAPPGGESFSSARTAAQAASYNSREGELTFSGHISTWNNFDIPAVSAPVAFSIRPVAARETESVELEASAGRIAAEMVIPYPPGIPLLYPGESITASVCDRLIRLRIGGAKFQACADPALQHIMVYNIQKGGEA</sequence>
<keyword evidence="3" id="KW-0210">Decarboxylase</keyword>
<keyword evidence="10" id="KW-1185">Reference proteome</keyword>